<proteinExistence type="predicted"/>
<organism evidence="1 2">
    <name type="scientific">Negativicoccus succinicivorans</name>
    <dbReference type="NCBI Taxonomy" id="620903"/>
    <lineage>
        <taxon>Bacteria</taxon>
        <taxon>Bacillati</taxon>
        <taxon>Bacillota</taxon>
        <taxon>Negativicutes</taxon>
        <taxon>Veillonellales</taxon>
        <taxon>Veillonellaceae</taxon>
        <taxon>Negativicoccus</taxon>
    </lineage>
</organism>
<protein>
    <recommendedName>
        <fullName evidence="3">Peptidase C39-like domain-containing protein</fullName>
    </recommendedName>
</protein>
<dbReference type="RefSeq" id="WP_159823215.1">
    <property type="nucleotide sequence ID" value="NZ_CABWNB010000004.1"/>
</dbReference>
<evidence type="ECO:0000313" key="1">
    <source>
        <dbReference type="EMBL" id="MBB6478054.1"/>
    </source>
</evidence>
<evidence type="ECO:0000313" key="2">
    <source>
        <dbReference type="Proteomes" id="UP000591941"/>
    </source>
</evidence>
<dbReference type="AlphaFoldDB" id="A0A841QZH0"/>
<keyword evidence="2" id="KW-1185">Reference proteome</keyword>
<gene>
    <name evidence="1" type="ORF">HNR45_001115</name>
</gene>
<dbReference type="EMBL" id="JACHHI010000005">
    <property type="protein sequence ID" value="MBB6478054.1"/>
    <property type="molecule type" value="Genomic_DNA"/>
</dbReference>
<reference evidence="1 2" key="1">
    <citation type="submission" date="2020-08" db="EMBL/GenBank/DDBJ databases">
        <title>Genomic Encyclopedia of Type Strains, Phase IV (KMG-IV): sequencing the most valuable type-strain genomes for metagenomic binning, comparative biology and taxonomic classification.</title>
        <authorList>
            <person name="Goeker M."/>
        </authorList>
    </citation>
    <scope>NUCLEOTIDE SEQUENCE [LARGE SCALE GENOMIC DNA]</scope>
    <source>
        <strain evidence="1 2">DSM 21255</strain>
    </source>
</reference>
<comment type="caution">
    <text evidence="1">The sequence shown here is derived from an EMBL/GenBank/DDBJ whole genome shotgun (WGS) entry which is preliminary data.</text>
</comment>
<sequence length="207" mass="24106">MSIYSLQKPDQLDFKINGRIWYGYSQDWYQDEWRQRAGCGPTTATYLAAYCLHRDGIWKDLQTTNAVLTQMNRIWDYVTPRQGGLFKTRWLRDGLEMFFREAGMQNYHARMLTVSVVSRFRPSSEEVLNFIKAGLDCDSPVAFLNRHRGNQETIDSWHWVPIVRLDTDRSPAIADVYDEGIKKSFAPAEWAKETMLGGGFVYLQKTE</sequence>
<name>A0A841QZH0_9FIRM</name>
<dbReference type="Proteomes" id="UP000591941">
    <property type="component" value="Unassembled WGS sequence"/>
</dbReference>
<evidence type="ECO:0008006" key="3">
    <source>
        <dbReference type="Google" id="ProtNLM"/>
    </source>
</evidence>
<dbReference type="GeneID" id="93486375"/>
<accession>A0A841QZH0</accession>
<dbReference type="OrthoDB" id="370604at2"/>